<dbReference type="Proteomes" id="UP001151760">
    <property type="component" value="Unassembled WGS sequence"/>
</dbReference>
<feature type="region of interest" description="Disordered" evidence="1">
    <location>
        <begin position="149"/>
        <end position="192"/>
    </location>
</feature>
<reference evidence="5" key="1">
    <citation type="journal article" date="2022" name="Int. J. Mol. Sci.">
        <title>Draft Genome of Tanacetum Coccineum: Genomic Comparison of Closely Related Tanacetum-Family Plants.</title>
        <authorList>
            <person name="Yamashiro T."/>
            <person name="Shiraishi A."/>
            <person name="Nakayama K."/>
            <person name="Satake H."/>
        </authorList>
    </citation>
    <scope>NUCLEOTIDE SEQUENCE</scope>
</reference>
<dbReference type="InterPro" id="IPR043128">
    <property type="entry name" value="Rev_trsase/Diguanyl_cyclase"/>
</dbReference>
<feature type="compositionally biased region" description="Basic residues" evidence="1">
    <location>
        <begin position="177"/>
        <end position="190"/>
    </location>
</feature>
<evidence type="ECO:0000259" key="4">
    <source>
        <dbReference type="Pfam" id="PF17919"/>
    </source>
</evidence>
<accession>A0ABQ4ZYL7</accession>
<dbReference type="EMBL" id="BQNB010011692">
    <property type="protein sequence ID" value="GJS93903.1"/>
    <property type="molecule type" value="Genomic_DNA"/>
</dbReference>
<evidence type="ECO:0000259" key="3">
    <source>
        <dbReference type="Pfam" id="PF03732"/>
    </source>
</evidence>
<feature type="region of interest" description="Disordered" evidence="1">
    <location>
        <begin position="335"/>
        <end position="376"/>
    </location>
</feature>
<gene>
    <name evidence="5" type="ORF">Tco_0800871</name>
</gene>
<proteinExistence type="predicted"/>
<evidence type="ECO:0000313" key="6">
    <source>
        <dbReference type="Proteomes" id="UP001151760"/>
    </source>
</evidence>
<dbReference type="InterPro" id="IPR043502">
    <property type="entry name" value="DNA/RNA_pol_sf"/>
</dbReference>
<dbReference type="Pfam" id="PF17919">
    <property type="entry name" value="RT_RNaseH_2"/>
    <property type="match status" value="1"/>
</dbReference>
<feature type="region of interest" description="Disordered" evidence="1">
    <location>
        <begin position="1"/>
        <end position="31"/>
    </location>
</feature>
<dbReference type="InterPro" id="IPR041577">
    <property type="entry name" value="RT_RNaseH_2"/>
</dbReference>
<dbReference type="GO" id="GO:0003964">
    <property type="term" value="F:RNA-directed DNA polymerase activity"/>
    <property type="evidence" value="ECO:0007669"/>
    <property type="project" value="UniProtKB-KW"/>
</dbReference>
<dbReference type="PANTHER" id="PTHR24559">
    <property type="entry name" value="TRANSPOSON TY3-I GAG-POL POLYPROTEIN"/>
    <property type="match status" value="1"/>
</dbReference>
<feature type="compositionally biased region" description="Polar residues" evidence="1">
    <location>
        <begin position="1"/>
        <end position="17"/>
    </location>
</feature>
<keyword evidence="5" id="KW-0695">RNA-directed DNA polymerase</keyword>
<feature type="compositionally biased region" description="Basic and acidic residues" evidence="1">
    <location>
        <begin position="111"/>
        <end position="130"/>
    </location>
</feature>
<feature type="region of interest" description="Disordered" evidence="1">
    <location>
        <begin position="77"/>
        <end position="130"/>
    </location>
</feature>
<dbReference type="InterPro" id="IPR000477">
    <property type="entry name" value="RT_dom"/>
</dbReference>
<feature type="domain" description="Reverse transcriptase/retrotransposon-derived protein RNase H-like" evidence="4">
    <location>
        <begin position="970"/>
        <end position="1050"/>
    </location>
</feature>
<dbReference type="InterPro" id="IPR053134">
    <property type="entry name" value="RNA-dir_DNA_polymerase"/>
</dbReference>
<keyword evidence="5" id="KW-0548">Nucleotidyltransferase</keyword>
<dbReference type="Pfam" id="PF00078">
    <property type="entry name" value="RVT_1"/>
    <property type="match status" value="1"/>
</dbReference>
<reference evidence="5" key="2">
    <citation type="submission" date="2022-01" db="EMBL/GenBank/DDBJ databases">
        <authorList>
            <person name="Yamashiro T."/>
            <person name="Shiraishi A."/>
            <person name="Satake H."/>
            <person name="Nakayama K."/>
        </authorList>
    </citation>
    <scope>NUCLEOTIDE SEQUENCE</scope>
</reference>
<keyword evidence="5" id="KW-0808">Transferase</keyword>
<organism evidence="5 6">
    <name type="scientific">Tanacetum coccineum</name>
    <dbReference type="NCBI Taxonomy" id="301880"/>
    <lineage>
        <taxon>Eukaryota</taxon>
        <taxon>Viridiplantae</taxon>
        <taxon>Streptophyta</taxon>
        <taxon>Embryophyta</taxon>
        <taxon>Tracheophyta</taxon>
        <taxon>Spermatophyta</taxon>
        <taxon>Magnoliopsida</taxon>
        <taxon>eudicotyledons</taxon>
        <taxon>Gunneridae</taxon>
        <taxon>Pentapetalae</taxon>
        <taxon>asterids</taxon>
        <taxon>campanulids</taxon>
        <taxon>Asterales</taxon>
        <taxon>Asteraceae</taxon>
        <taxon>Asteroideae</taxon>
        <taxon>Anthemideae</taxon>
        <taxon>Anthemidinae</taxon>
        <taxon>Tanacetum</taxon>
    </lineage>
</organism>
<dbReference type="Gene3D" id="3.30.70.270">
    <property type="match status" value="1"/>
</dbReference>
<dbReference type="CDD" id="cd01647">
    <property type="entry name" value="RT_LTR"/>
    <property type="match status" value="1"/>
</dbReference>
<evidence type="ECO:0000259" key="2">
    <source>
        <dbReference type="Pfam" id="PF00078"/>
    </source>
</evidence>
<dbReference type="InterPro" id="IPR012337">
    <property type="entry name" value="RNaseH-like_sf"/>
</dbReference>
<protein>
    <submittedName>
        <fullName evidence="5">Reverse transcriptase domain-containing protein</fullName>
    </submittedName>
</protein>
<dbReference type="SUPFAM" id="SSF53098">
    <property type="entry name" value="Ribonuclease H-like"/>
    <property type="match status" value="1"/>
</dbReference>
<keyword evidence="6" id="KW-1185">Reference proteome</keyword>
<dbReference type="Pfam" id="PF03732">
    <property type="entry name" value="Retrotrans_gag"/>
    <property type="match status" value="1"/>
</dbReference>
<name>A0ABQ4ZYL7_9ASTR</name>
<dbReference type="InterPro" id="IPR005162">
    <property type="entry name" value="Retrotrans_gag_dom"/>
</dbReference>
<evidence type="ECO:0000313" key="5">
    <source>
        <dbReference type="EMBL" id="GJS93903.1"/>
    </source>
</evidence>
<feature type="domain" description="Reverse transcriptase" evidence="2">
    <location>
        <begin position="778"/>
        <end position="935"/>
    </location>
</feature>
<evidence type="ECO:0000256" key="1">
    <source>
        <dbReference type="SAM" id="MobiDB-lite"/>
    </source>
</evidence>
<dbReference type="Gene3D" id="3.30.420.10">
    <property type="entry name" value="Ribonuclease H-like superfamily/Ribonuclease H"/>
    <property type="match status" value="1"/>
</dbReference>
<feature type="region of interest" description="Disordered" evidence="1">
    <location>
        <begin position="448"/>
        <end position="469"/>
    </location>
</feature>
<sequence>MSTNKQTPLSQPTSVVRNTLGKEPVLQDPGMPIPDEALRKYCDMNYHQILPIIAEKVHQEKVQQEKLKAVKARLDFEEASHHSESGTPIIRKGLKERLGPRYVRSRSGSPEPRRGRSESPMKKGPERKAVFKRLEKDVFHRLGDRGRVASESASERRYNKRASSRRMEELSESKGSAKGHWKSKLKRRKSSIKDDLSQPWTKRWAMPTWCHMFNSTLTGNARVWFDDLPKESIDSYDDLKKAFLENYLQQKKCIKDPVKIHNIRQRDGESTEEFVLRYKLECRDVKGALECMRISEFMHGITNPKLIKRLHDKIPKSVDEMMRVTTTFLRGEVAASNRERKKSFPSWKQQEANQKQNFKKGGFRNQQRSERKQDRFTLLTKTPKEIFGLDKGKFQAPPPMTTPVEKQNHAKFCEFHGEVGHNTDECMHLRKQIEEMLKAGKLSHLIKEHKQNNRKEQPEVTKKGETSGKDKPLTILMVQPWERVARQRITQSFSPNLEIFFPPLGEDKGTEGPMIIEAEIGGHCIHRMYVDGGSASESLYEHYFIRFRPEIKNQLIPTTTPLIGFSGEVIWPIGQIQLLVKIGDEEHSASAWMNFVVVRSPSPYNGIIGRPGVRKLQAVPSTAHGMLKIPVEGGVITLKSSKLVPLECAMVSGPEGTPSATKPIIEERVKVAINPEYPEQTVMIGSTLTEEGRNKLCNLLQQNLDIFAWKPADMTGVPRHIAEHRLNVREGCSPVRQKKRGQAADRNQAIQEEVEKLVEAGIMKEVHYHDWLSNPVMIKKHDDSWRMCVDFKDLNKACPKDGYPLPEIDWKVESLCGFPFKCFLDAYKGYHQIQMAKEDEEKTAFITSQGIFCYTKMPFGLRNAGATYQRPVNKAFHKQIGRNLEVYMDNLVIKSRMENEIVRDIEETFKTLREINMKLNPKKYTFGVEDGMLIGYKVNTKGLKVCPDKVDVVLSLPSPKCLKEKSDYHWTAKDEEAFRQMKQLIAELPMLTAPMEKEELIVYLAAAKETVSVVLMTERKGKQMPIYFLSRALRGPEVNYTSMEKLVLALNRPRVSVKRQILADFIVEIPEEDSPDTPMEVEEELPKPWILFTDGSSCTDGSGAGLILTNPEGMEFTYALRFRFDATNNEAEYEALIVGLRMAEQMAASRRSQSDKSLEARTKKADALNKITSTSFAHLSKQVLVEELKEKLIGGVEILAVVEEEGDTWMTPVLEYLTEETLPADEKEAKAVRRKSQRFAIINGILYKKSFLGLWIRPLYPKKNLDLLEEKRDQAAIREAKSKAKMEKYYNSKVQGTSFKPGDLVYCINDASRAEDTGKLSPKWEGPYEVTEALGKGAYKLRDRDGKQLPQT</sequence>
<feature type="domain" description="Retrotransposon gag" evidence="3">
    <location>
        <begin position="212"/>
        <end position="301"/>
    </location>
</feature>
<comment type="caution">
    <text evidence="5">The sequence shown here is derived from an EMBL/GenBank/DDBJ whole genome shotgun (WGS) entry which is preliminary data.</text>
</comment>
<dbReference type="Gene3D" id="3.10.10.10">
    <property type="entry name" value="HIV Type 1 Reverse Transcriptase, subunit A, domain 1"/>
    <property type="match status" value="1"/>
</dbReference>
<dbReference type="PANTHER" id="PTHR24559:SF444">
    <property type="entry name" value="REVERSE TRANSCRIPTASE DOMAIN-CONTAINING PROTEIN"/>
    <property type="match status" value="1"/>
</dbReference>
<dbReference type="SUPFAM" id="SSF56672">
    <property type="entry name" value="DNA/RNA polymerases"/>
    <property type="match status" value="1"/>
</dbReference>
<dbReference type="InterPro" id="IPR036397">
    <property type="entry name" value="RNaseH_sf"/>
</dbReference>
<feature type="compositionally biased region" description="Polar residues" evidence="1">
    <location>
        <begin position="346"/>
        <end position="356"/>
    </location>
</feature>